<dbReference type="AlphaFoldDB" id="E1YAR6"/>
<reference evidence="1" key="1">
    <citation type="journal article" date="2011" name="Environ. Microbiol.">
        <title>Genomic insights into the metabolic potential of the polycyclic aromatic hydrocarbon degrading sulfate-reducing Deltaproteobacterium N47.</title>
        <authorList>
            <person name="Bergmann F."/>
            <person name="Selesi D."/>
            <person name="Weinmaier T."/>
            <person name="Tischler P."/>
            <person name="Rattei T."/>
            <person name="Meckenstock R.U."/>
        </authorList>
    </citation>
    <scope>NUCLEOTIDE SEQUENCE</scope>
</reference>
<proteinExistence type="predicted"/>
<name>E1YAR6_9BACT</name>
<evidence type="ECO:0000313" key="1">
    <source>
        <dbReference type="EMBL" id="CBX27660.1"/>
    </source>
</evidence>
<accession>E1YAR6</accession>
<protein>
    <recommendedName>
        <fullName evidence="2">Response regulatory domain-containing protein</fullName>
    </recommendedName>
</protein>
<gene>
    <name evidence="1" type="ORF">N47_H24820</name>
</gene>
<evidence type="ECO:0008006" key="2">
    <source>
        <dbReference type="Google" id="ProtNLM"/>
    </source>
</evidence>
<dbReference type="EMBL" id="FR695866">
    <property type="protein sequence ID" value="CBX27660.1"/>
    <property type="molecule type" value="Genomic_DNA"/>
</dbReference>
<sequence>MTIAIQILNFGIYGESMNIALKKILLVEDNANDVELAMEAFAETNIANAVDVAHDPRSLFPDT</sequence>
<organism evidence="1">
    <name type="scientific">uncultured Desulfobacterium sp</name>
    <dbReference type="NCBI Taxonomy" id="201089"/>
    <lineage>
        <taxon>Bacteria</taxon>
        <taxon>Pseudomonadati</taxon>
        <taxon>Thermodesulfobacteriota</taxon>
        <taxon>Desulfobacteria</taxon>
        <taxon>Desulfobacterales</taxon>
        <taxon>Desulfobacteriaceae</taxon>
        <taxon>Desulfobacterium</taxon>
        <taxon>environmental samples</taxon>
    </lineage>
</organism>